<dbReference type="InterPro" id="IPR018316">
    <property type="entry name" value="Tubulin/FtsZ_2-layer-sand-dom"/>
</dbReference>
<evidence type="ECO:0000259" key="9">
    <source>
        <dbReference type="SMART" id="SM00865"/>
    </source>
</evidence>
<evidence type="ECO:0000256" key="7">
    <source>
        <dbReference type="RuleBase" id="RU003360"/>
    </source>
</evidence>
<dbReference type="GO" id="GO:0005737">
    <property type="term" value="C:cytoplasm"/>
    <property type="evidence" value="ECO:0007669"/>
    <property type="project" value="UniProtKB-SubCell"/>
</dbReference>
<gene>
    <name evidence="5 10" type="primary">ftsZ</name>
    <name evidence="10" type="ORF">D9Q81_02065</name>
</gene>
<dbReference type="GO" id="GO:0032153">
    <property type="term" value="C:cell division site"/>
    <property type="evidence" value="ECO:0007669"/>
    <property type="project" value="UniProtKB-UniRule"/>
</dbReference>
<evidence type="ECO:0000313" key="10">
    <source>
        <dbReference type="EMBL" id="RSN70112.1"/>
    </source>
</evidence>
<dbReference type="SUPFAM" id="SSF52490">
    <property type="entry name" value="Tubulin nucleotide-binding domain-like"/>
    <property type="match status" value="1"/>
</dbReference>
<protein>
    <recommendedName>
        <fullName evidence="5 6">Cell division protein FtsZ</fullName>
    </recommendedName>
</protein>
<dbReference type="PROSITE" id="PS01135">
    <property type="entry name" value="FTSZ_2"/>
    <property type="match status" value="1"/>
</dbReference>
<comment type="caution">
    <text evidence="10">The sequence shown here is derived from an EMBL/GenBank/DDBJ whole genome shotgun (WGS) entry which is preliminary data.</text>
</comment>
<dbReference type="GO" id="GO:0003924">
    <property type="term" value="F:GTPase activity"/>
    <property type="evidence" value="ECO:0007669"/>
    <property type="project" value="UniProtKB-UniRule"/>
</dbReference>
<evidence type="ECO:0000256" key="1">
    <source>
        <dbReference type="ARBA" id="ARBA00009690"/>
    </source>
</evidence>
<evidence type="ECO:0000313" key="11">
    <source>
        <dbReference type="Proteomes" id="UP000278149"/>
    </source>
</evidence>
<keyword evidence="3 5" id="KW-0342">GTP-binding</keyword>
<feature type="binding site" evidence="5">
    <location>
        <begin position="174"/>
        <end position="176"/>
    </location>
    <ligand>
        <name>GTP</name>
        <dbReference type="ChEBI" id="CHEBI:37565"/>
    </ligand>
</feature>
<evidence type="ECO:0000256" key="2">
    <source>
        <dbReference type="ARBA" id="ARBA00022741"/>
    </source>
</evidence>
<evidence type="ECO:0000256" key="3">
    <source>
        <dbReference type="ARBA" id="ARBA00023134"/>
    </source>
</evidence>
<evidence type="ECO:0000256" key="5">
    <source>
        <dbReference type="HAMAP-Rule" id="MF_00909"/>
    </source>
</evidence>
<dbReference type="GO" id="GO:0051258">
    <property type="term" value="P:protein polymerization"/>
    <property type="evidence" value="ECO:0007669"/>
    <property type="project" value="UniProtKB-UniRule"/>
</dbReference>
<dbReference type="InterPro" id="IPR020805">
    <property type="entry name" value="Cell_div_FtsZ_CS"/>
</dbReference>
<dbReference type="AlphaFoldDB" id="A0A3R9PAY0"/>
<dbReference type="InterPro" id="IPR036525">
    <property type="entry name" value="Tubulin/FtsZ_GTPase_sf"/>
</dbReference>
<dbReference type="InterPro" id="IPR008280">
    <property type="entry name" value="Tub_FtsZ_C"/>
</dbReference>
<comment type="subcellular location">
    <subcellularLocation>
        <location evidence="5">Cytoplasm</location>
    </subcellularLocation>
    <text evidence="5">Assembles at midcell at the inner surface of the cytoplasmic membrane.</text>
</comment>
<keyword evidence="4 5" id="KW-0717">Septation</keyword>
<comment type="function">
    <text evidence="5">Essential cell division protein that forms a contractile ring structure (Z ring) at the future cell division site. The regulation of the ring assembly controls the timing and the location of cell division. One of the functions of the FtsZ ring is to recruit other cell division proteins to the septum to produce a new cell wall between the dividing cells. Binds GTP and shows GTPase activity.</text>
</comment>
<evidence type="ECO:0000256" key="6">
    <source>
        <dbReference type="NCBIfam" id="TIGR00065"/>
    </source>
</evidence>
<dbReference type="NCBIfam" id="TIGR00065">
    <property type="entry name" value="ftsZ"/>
    <property type="match status" value="1"/>
</dbReference>
<evidence type="ECO:0000259" key="8">
    <source>
        <dbReference type="SMART" id="SM00864"/>
    </source>
</evidence>
<reference evidence="10 11" key="1">
    <citation type="submission" date="2018-10" db="EMBL/GenBank/DDBJ databases">
        <title>Co-occurring genomic capacity for anaerobic methane metabolism and dissimilatory sulfite reduction discovered in the Korarchaeota.</title>
        <authorList>
            <person name="Mckay L.J."/>
            <person name="Dlakic M."/>
            <person name="Fields M.W."/>
            <person name="Delmont T.O."/>
            <person name="Eren A.M."/>
            <person name="Jay Z.J."/>
            <person name="Klingelsmith K.B."/>
            <person name="Rusch D.B."/>
            <person name="Inskeep W.P."/>
        </authorList>
    </citation>
    <scope>NUCLEOTIDE SEQUENCE [LARGE SCALE GENOMIC DNA]</scope>
    <source>
        <strain evidence="10 11">WS</strain>
    </source>
</reference>
<name>A0A3R9PAY0_9CREN</name>
<dbReference type="RefSeq" id="WP_125740889.1">
    <property type="nucleotide sequence ID" value="NZ_RCOR01000014.1"/>
</dbReference>
<keyword evidence="5 7" id="KW-0132">Cell division</keyword>
<dbReference type="EMBL" id="RCOR01000014">
    <property type="protein sequence ID" value="RSN70112.1"/>
    <property type="molecule type" value="Genomic_DNA"/>
</dbReference>
<comment type="caution">
    <text evidence="5">Lacks conserved residue(s) required for the propagation of feature annotation.</text>
</comment>
<dbReference type="CDD" id="cd02201">
    <property type="entry name" value="FtsZ_type1"/>
    <property type="match status" value="1"/>
</dbReference>
<feature type="binding site" evidence="5">
    <location>
        <position position="252"/>
    </location>
    <ligand>
        <name>GTP</name>
        <dbReference type="ChEBI" id="CHEBI:37565"/>
    </ligand>
</feature>
<keyword evidence="5 7" id="KW-0131">Cell cycle</keyword>
<sequence>MIFAEESGSSQAKEMLDLFRRIFDGLPQNSGSEKVKVGKEEKINSSGSNRIISSDEFLKSARSVEIDDPDDEDSVTGNLVIVGVGGCGSNTIDNISKLGIRGIKLVAINTDKVHLDGINAPYKVLIGDSITHGLGAGGRPEVARACAEQDAHKISDALGNRPDLVFIAAGMGGGTGTGAAPVVAKIAKDKGAKIIAFVTLPFRTEGRHKYKLAQEGIRQLRKWADTVVLISNDKLLKLAGDRPLDEAFMIADMTLAVMVKGIAEIIRKRTMVNVDLNDIRTLMSVGGVAAVGIGESSDPKRRGEEAVKMALRNQLIEISPEGARGALVVVYGGKNMRLTEVHQITEIVASKMSSDAIIKIGADIDESLGDGIRVILLLTGIRSPDMLGPDVPLRTEPLTVSIDGKYDPVEALEEVLGSPYVL</sequence>
<dbReference type="InterPro" id="IPR045061">
    <property type="entry name" value="FtsZ/CetZ"/>
</dbReference>
<dbReference type="HAMAP" id="MF_00909">
    <property type="entry name" value="FtsZ"/>
    <property type="match status" value="1"/>
</dbReference>
<dbReference type="SMART" id="SM00865">
    <property type="entry name" value="Tubulin_C"/>
    <property type="match status" value="1"/>
</dbReference>
<organism evidence="10 11">
    <name type="scientific">Candidatus Korarchaeum cryptofilum</name>
    <dbReference type="NCBI Taxonomy" id="498846"/>
    <lineage>
        <taxon>Archaea</taxon>
        <taxon>Thermoproteota</taxon>
        <taxon>Candidatus Korarchaeia</taxon>
        <taxon>Candidatus Korarchaeales</taxon>
        <taxon>Candidatus Korarchaeaceae</taxon>
        <taxon>Candidatus Korarchaeum</taxon>
    </lineage>
</organism>
<dbReference type="InterPro" id="IPR003008">
    <property type="entry name" value="Tubulin_FtsZ_GTPase"/>
</dbReference>
<dbReference type="PANTHER" id="PTHR30314">
    <property type="entry name" value="CELL DIVISION PROTEIN FTSZ-RELATED"/>
    <property type="match status" value="1"/>
</dbReference>
<dbReference type="InterPro" id="IPR024757">
    <property type="entry name" value="FtsZ_C"/>
</dbReference>
<dbReference type="GO" id="GO:0005525">
    <property type="term" value="F:GTP binding"/>
    <property type="evidence" value="ECO:0007669"/>
    <property type="project" value="UniProtKB-UniRule"/>
</dbReference>
<keyword evidence="5" id="KW-0963">Cytoplasm</keyword>
<evidence type="ECO:0000256" key="4">
    <source>
        <dbReference type="ARBA" id="ARBA00023210"/>
    </source>
</evidence>
<comment type="similarity">
    <text evidence="1 5 7">Belongs to the FtsZ family.</text>
</comment>
<dbReference type="Pfam" id="PF00091">
    <property type="entry name" value="Tubulin"/>
    <property type="match status" value="1"/>
</dbReference>
<dbReference type="PANTHER" id="PTHR30314:SF3">
    <property type="entry name" value="MITOCHONDRIAL DIVISION PROTEIN FSZA"/>
    <property type="match status" value="1"/>
</dbReference>
<feature type="binding site" evidence="5">
    <location>
        <position position="209"/>
    </location>
    <ligand>
        <name>GTP</name>
        <dbReference type="ChEBI" id="CHEBI:37565"/>
    </ligand>
</feature>
<dbReference type="InterPro" id="IPR000158">
    <property type="entry name" value="Cell_div_FtsZ"/>
</dbReference>
<feature type="binding site" evidence="5">
    <location>
        <position position="205"/>
    </location>
    <ligand>
        <name>GTP</name>
        <dbReference type="ChEBI" id="CHEBI:37565"/>
    </ligand>
</feature>
<comment type="subunit">
    <text evidence="5">Homodimer. Polymerizes to form a dynamic ring structure in a strictly GTP-dependent manner. Interacts directly with several other division proteins.</text>
</comment>
<proteinExistence type="inferred from homology"/>
<dbReference type="SUPFAM" id="SSF55307">
    <property type="entry name" value="Tubulin C-terminal domain-like"/>
    <property type="match status" value="1"/>
</dbReference>
<feature type="domain" description="Tubulin/FtsZ GTPase" evidence="8">
    <location>
        <begin position="78"/>
        <end position="270"/>
    </location>
</feature>
<dbReference type="SMART" id="SM00864">
    <property type="entry name" value="Tubulin"/>
    <property type="match status" value="1"/>
</dbReference>
<dbReference type="Proteomes" id="UP000278149">
    <property type="component" value="Unassembled WGS sequence"/>
</dbReference>
<keyword evidence="2 5" id="KW-0547">Nucleotide-binding</keyword>
<dbReference type="PRINTS" id="PR00423">
    <property type="entry name" value="CELLDVISFTSZ"/>
</dbReference>
<dbReference type="GO" id="GO:0043093">
    <property type="term" value="P:FtsZ-dependent cytokinesis"/>
    <property type="evidence" value="ECO:0007669"/>
    <property type="project" value="UniProtKB-UniRule"/>
</dbReference>
<dbReference type="Pfam" id="PF12327">
    <property type="entry name" value="FtsZ_C"/>
    <property type="match status" value="1"/>
</dbReference>
<feature type="domain" description="Tubulin/FtsZ 2-layer sandwich" evidence="9">
    <location>
        <begin position="272"/>
        <end position="390"/>
    </location>
</feature>
<dbReference type="Gene3D" id="3.40.50.1440">
    <property type="entry name" value="Tubulin/FtsZ, GTPase domain"/>
    <property type="match status" value="1"/>
</dbReference>
<accession>A0A3R9PAY0</accession>